<sequence length="285" mass="33742">MSETNSDYDSENSGSAEIKKYYKQSYIMKDTGRVYVYDDYKLTTFEFIDYVNYNPAYQVRNYIHIDHCPNVSFKIVPTCITKLEIINCDLERLNGLSQMYTLEELNLSGNNISDLSELENFHYLDVLNLSYNSIVDISLFGLDDQQECNFNLHVWGYLDLSCNRIINIDALKNQKDITELRIHDNYIQDFSPIKNLKYKVYYDENQQNLDEDQKIYQRKYLIVIRIKKNLEYISQKSRKISSSNANCKQLVLEKKGIIQQNFQQFMVQVALLFQQSEYFDLSCNQ</sequence>
<dbReference type="InterPro" id="IPR001611">
    <property type="entry name" value="Leu-rich_rpt"/>
</dbReference>
<dbReference type="InterPro" id="IPR050836">
    <property type="entry name" value="SDS22/Internalin_LRR"/>
</dbReference>
<evidence type="ECO:0000256" key="2">
    <source>
        <dbReference type="ARBA" id="ARBA00022737"/>
    </source>
</evidence>
<dbReference type="Gene3D" id="3.80.10.10">
    <property type="entry name" value="Ribonuclease Inhibitor"/>
    <property type="match status" value="1"/>
</dbReference>
<dbReference type="InterPro" id="IPR032675">
    <property type="entry name" value="LRR_dom_sf"/>
</dbReference>
<evidence type="ECO:0000313" key="3">
    <source>
        <dbReference type="EMBL" id="CAL5985522.1"/>
    </source>
</evidence>
<comment type="caution">
    <text evidence="3">The sequence shown here is derived from an EMBL/GenBank/DDBJ whole genome shotgun (WGS) entry which is preliminary data.</text>
</comment>
<keyword evidence="2" id="KW-0677">Repeat</keyword>
<name>A0ABP1H746_9EUKA</name>
<dbReference type="Proteomes" id="UP001642409">
    <property type="component" value="Unassembled WGS sequence"/>
</dbReference>
<dbReference type="InterPro" id="IPR025875">
    <property type="entry name" value="Leu-rich_rpt_4"/>
</dbReference>
<keyword evidence="4" id="KW-1185">Reference proteome</keyword>
<keyword evidence="1" id="KW-0433">Leucine-rich repeat</keyword>
<dbReference type="Pfam" id="PF12799">
    <property type="entry name" value="LRR_4"/>
    <property type="match status" value="1"/>
</dbReference>
<proteinExistence type="predicted"/>
<reference evidence="3 4" key="1">
    <citation type="submission" date="2024-07" db="EMBL/GenBank/DDBJ databases">
        <authorList>
            <person name="Akdeniz Z."/>
        </authorList>
    </citation>
    <scope>NUCLEOTIDE SEQUENCE [LARGE SCALE GENOMIC DNA]</scope>
</reference>
<evidence type="ECO:0000256" key="1">
    <source>
        <dbReference type="ARBA" id="ARBA00022614"/>
    </source>
</evidence>
<dbReference type="PANTHER" id="PTHR46652:SF3">
    <property type="entry name" value="LEUCINE-RICH REPEAT-CONTAINING PROTEIN 9"/>
    <property type="match status" value="1"/>
</dbReference>
<protein>
    <submittedName>
        <fullName evidence="3">Leucine-rich_repeat domain-containing protein</fullName>
    </submittedName>
</protein>
<dbReference type="PANTHER" id="PTHR46652">
    <property type="entry name" value="LEUCINE-RICH REPEAT AND IQ DOMAIN-CONTAINING PROTEIN 1-RELATED"/>
    <property type="match status" value="1"/>
</dbReference>
<organism evidence="3 4">
    <name type="scientific">Hexamita inflata</name>
    <dbReference type="NCBI Taxonomy" id="28002"/>
    <lineage>
        <taxon>Eukaryota</taxon>
        <taxon>Metamonada</taxon>
        <taxon>Diplomonadida</taxon>
        <taxon>Hexamitidae</taxon>
        <taxon>Hexamitinae</taxon>
        <taxon>Hexamita</taxon>
    </lineage>
</organism>
<gene>
    <name evidence="3" type="ORF">HINF_LOCUS8966</name>
</gene>
<dbReference type="PROSITE" id="PS51450">
    <property type="entry name" value="LRR"/>
    <property type="match status" value="1"/>
</dbReference>
<dbReference type="SUPFAM" id="SSF52058">
    <property type="entry name" value="L domain-like"/>
    <property type="match status" value="1"/>
</dbReference>
<evidence type="ECO:0000313" key="4">
    <source>
        <dbReference type="Proteomes" id="UP001642409"/>
    </source>
</evidence>
<accession>A0ABP1H746</accession>
<dbReference type="EMBL" id="CAXDID020000019">
    <property type="protein sequence ID" value="CAL5985522.1"/>
    <property type="molecule type" value="Genomic_DNA"/>
</dbReference>